<evidence type="ECO:0000313" key="9">
    <source>
        <dbReference type="EMBL" id="OUN89809.1"/>
    </source>
</evidence>
<reference evidence="10" key="1">
    <citation type="submission" date="2017-04" db="EMBL/GenBank/DDBJ databases">
        <title>Function of individual gut microbiota members based on whole genome sequencing of pure cultures obtained from chicken caecum.</title>
        <authorList>
            <person name="Medvecky M."/>
            <person name="Cejkova D."/>
            <person name="Polansky O."/>
            <person name="Karasova D."/>
            <person name="Kubasova T."/>
            <person name="Cizek A."/>
            <person name="Rychlik I."/>
        </authorList>
    </citation>
    <scope>NUCLEOTIDE SEQUENCE [LARGE SCALE GENOMIC DNA]</scope>
    <source>
        <strain evidence="10">An5</strain>
    </source>
</reference>
<dbReference type="RefSeq" id="WP_094334699.1">
    <property type="nucleotide sequence ID" value="NZ_NFIE01000001.1"/>
</dbReference>
<dbReference type="PROSITE" id="PS00923">
    <property type="entry name" value="ASP_GLU_RACEMASE_1"/>
    <property type="match status" value="1"/>
</dbReference>
<organism evidence="9 10">
    <name type="scientific">[Collinsella] massiliensis</name>
    <dbReference type="NCBI Taxonomy" id="1232426"/>
    <lineage>
        <taxon>Bacteria</taxon>
        <taxon>Bacillati</taxon>
        <taxon>Actinomycetota</taxon>
        <taxon>Coriobacteriia</taxon>
        <taxon>Coriobacteriales</taxon>
        <taxon>Coriobacteriaceae</taxon>
        <taxon>Enorma</taxon>
    </lineage>
</organism>
<dbReference type="UniPathway" id="UPA00219"/>
<dbReference type="GO" id="GO:0009252">
    <property type="term" value="P:peptidoglycan biosynthetic process"/>
    <property type="evidence" value="ECO:0007669"/>
    <property type="project" value="UniProtKB-UniRule"/>
</dbReference>
<keyword evidence="6 8" id="KW-0961">Cell wall biogenesis/degradation</keyword>
<feature type="binding site" evidence="8">
    <location>
        <begin position="98"/>
        <end position="99"/>
    </location>
    <ligand>
        <name>substrate</name>
    </ligand>
</feature>
<dbReference type="GO" id="GO:0008360">
    <property type="term" value="P:regulation of cell shape"/>
    <property type="evidence" value="ECO:0007669"/>
    <property type="project" value="UniProtKB-KW"/>
</dbReference>
<sequence length="314" mass="33557">MADASSTRAASLGATRAGDELALMEDDRPIGVFDSGLGGLTVARSIATALPHESIYYVGDTKRCPYGTRTEDEVRSFALQAGRWLEAHDVKIMVIACNTATAAALTVAQQTLAIPVIGVIAPGARAAINTTRTRTVGVLATPLTVRTGAYTRAIHNLDASVEVYGCPAPSFVEIVERELATGAHLQERWLEDGDIFDTPQVRAEVARTLTPITETNVDTVVLGCTHFPLLARPIRAALGAGVRVVSSAEETTRELTDILSRRGQLAGEQTVPQHRFATTSDNIAEFAAAGSFIFGRPLRSIEHVGIDELERLAR</sequence>
<keyword evidence="3 8" id="KW-0133">Cell shape</keyword>
<dbReference type="FunFam" id="3.40.50.1860:FF:000002">
    <property type="entry name" value="Glutamate racemase"/>
    <property type="match status" value="1"/>
</dbReference>
<protein>
    <recommendedName>
        <fullName evidence="7 8">Glutamate racemase</fullName>
        <ecNumber evidence="2 8">5.1.1.3</ecNumber>
    </recommendedName>
</protein>
<dbReference type="SUPFAM" id="SSF53681">
    <property type="entry name" value="Aspartate/glutamate racemase"/>
    <property type="match status" value="2"/>
</dbReference>
<feature type="active site" description="Proton donor/acceptor" evidence="8">
    <location>
        <position position="97"/>
    </location>
</feature>
<dbReference type="InterPro" id="IPR018187">
    <property type="entry name" value="Asp/Glu_racemase_AS_1"/>
</dbReference>
<dbReference type="Gene3D" id="3.40.50.1860">
    <property type="match status" value="2"/>
</dbReference>
<dbReference type="Proteomes" id="UP000195781">
    <property type="component" value="Unassembled WGS sequence"/>
</dbReference>
<gene>
    <name evidence="8" type="primary">murI</name>
    <name evidence="9" type="ORF">B5G02_00175</name>
</gene>
<evidence type="ECO:0000256" key="2">
    <source>
        <dbReference type="ARBA" id="ARBA00013090"/>
    </source>
</evidence>
<dbReference type="PROSITE" id="PS00924">
    <property type="entry name" value="ASP_GLU_RACEMASE_2"/>
    <property type="match status" value="1"/>
</dbReference>
<keyword evidence="10" id="KW-1185">Reference proteome</keyword>
<feature type="binding site" evidence="8">
    <location>
        <begin position="66"/>
        <end position="67"/>
    </location>
    <ligand>
        <name>substrate</name>
    </ligand>
</feature>
<dbReference type="GO" id="GO:0008881">
    <property type="term" value="F:glutamate racemase activity"/>
    <property type="evidence" value="ECO:0007669"/>
    <property type="project" value="UniProtKB-UniRule"/>
</dbReference>
<evidence type="ECO:0000256" key="7">
    <source>
        <dbReference type="ARBA" id="ARBA00070053"/>
    </source>
</evidence>
<feature type="binding site" evidence="8">
    <location>
        <begin position="225"/>
        <end position="226"/>
    </location>
    <ligand>
        <name>substrate</name>
    </ligand>
</feature>
<comment type="similarity">
    <text evidence="8">Belongs to the aspartate/glutamate racemases family.</text>
</comment>
<evidence type="ECO:0000256" key="4">
    <source>
        <dbReference type="ARBA" id="ARBA00022984"/>
    </source>
</evidence>
<comment type="caution">
    <text evidence="9">The sequence shown here is derived from an EMBL/GenBank/DDBJ whole genome shotgun (WGS) entry which is preliminary data.</text>
</comment>
<dbReference type="NCBIfam" id="TIGR00067">
    <property type="entry name" value="glut_race"/>
    <property type="match status" value="1"/>
</dbReference>
<feature type="active site" description="Proton donor/acceptor" evidence="8">
    <location>
        <position position="224"/>
    </location>
</feature>
<accession>A0A1Y3Y362</accession>
<dbReference type="GO" id="GO:0071555">
    <property type="term" value="P:cell wall organization"/>
    <property type="evidence" value="ECO:0007669"/>
    <property type="project" value="UniProtKB-KW"/>
</dbReference>
<dbReference type="InterPro" id="IPR001920">
    <property type="entry name" value="Asp/Glu_race"/>
</dbReference>
<keyword evidence="5 8" id="KW-0413">Isomerase</keyword>
<comment type="catalytic activity">
    <reaction evidence="1 8">
        <text>L-glutamate = D-glutamate</text>
        <dbReference type="Rhea" id="RHEA:12813"/>
        <dbReference type="ChEBI" id="CHEBI:29985"/>
        <dbReference type="ChEBI" id="CHEBI:29986"/>
        <dbReference type="EC" id="5.1.1.3"/>
    </reaction>
</comment>
<evidence type="ECO:0000256" key="3">
    <source>
        <dbReference type="ARBA" id="ARBA00022960"/>
    </source>
</evidence>
<dbReference type="InterPro" id="IPR004391">
    <property type="entry name" value="Glu_race"/>
</dbReference>
<dbReference type="InterPro" id="IPR033134">
    <property type="entry name" value="Asp/Glu_racemase_AS_2"/>
</dbReference>
<evidence type="ECO:0000256" key="8">
    <source>
        <dbReference type="HAMAP-Rule" id="MF_00258"/>
    </source>
</evidence>
<dbReference type="AlphaFoldDB" id="A0A1Y3Y362"/>
<proteinExistence type="inferred from homology"/>
<feature type="binding site" evidence="8">
    <location>
        <begin position="34"/>
        <end position="35"/>
    </location>
    <ligand>
        <name>substrate</name>
    </ligand>
</feature>
<evidence type="ECO:0000313" key="10">
    <source>
        <dbReference type="Proteomes" id="UP000195781"/>
    </source>
</evidence>
<evidence type="ECO:0000256" key="6">
    <source>
        <dbReference type="ARBA" id="ARBA00023316"/>
    </source>
</evidence>
<dbReference type="EC" id="5.1.1.3" evidence="2 8"/>
<dbReference type="InterPro" id="IPR015942">
    <property type="entry name" value="Asp/Glu/hydantoin_racemase"/>
</dbReference>
<dbReference type="OrthoDB" id="9801055at2"/>
<comment type="function">
    <text evidence="8">Provides the (R)-glutamate required for cell wall biosynthesis.</text>
</comment>
<comment type="pathway">
    <text evidence="8">Cell wall biogenesis; peptidoglycan biosynthesis.</text>
</comment>
<dbReference type="EMBL" id="NFIE01000001">
    <property type="protein sequence ID" value="OUN89809.1"/>
    <property type="molecule type" value="Genomic_DNA"/>
</dbReference>
<dbReference type="PANTHER" id="PTHR21198:SF2">
    <property type="entry name" value="GLUTAMATE RACEMASE"/>
    <property type="match status" value="1"/>
</dbReference>
<evidence type="ECO:0000256" key="5">
    <source>
        <dbReference type="ARBA" id="ARBA00023235"/>
    </source>
</evidence>
<evidence type="ECO:0000256" key="1">
    <source>
        <dbReference type="ARBA" id="ARBA00001602"/>
    </source>
</evidence>
<dbReference type="Pfam" id="PF01177">
    <property type="entry name" value="Asp_Glu_race"/>
    <property type="match status" value="1"/>
</dbReference>
<dbReference type="HAMAP" id="MF_00258">
    <property type="entry name" value="Glu_racemase"/>
    <property type="match status" value="1"/>
</dbReference>
<dbReference type="PANTHER" id="PTHR21198">
    <property type="entry name" value="GLUTAMATE RACEMASE"/>
    <property type="match status" value="1"/>
</dbReference>
<keyword evidence="4 8" id="KW-0573">Peptidoglycan synthesis</keyword>
<name>A0A1Y3Y362_9ACTN</name>